<keyword evidence="3" id="KW-0804">Transcription</keyword>
<dbReference type="EMBL" id="FOHV01000007">
    <property type="protein sequence ID" value="SET03322.1"/>
    <property type="molecule type" value="Genomic_DNA"/>
</dbReference>
<evidence type="ECO:0000259" key="5">
    <source>
        <dbReference type="PROSITE" id="PS50949"/>
    </source>
</evidence>
<dbReference type="InterPro" id="IPR011663">
    <property type="entry name" value="UTRA"/>
</dbReference>
<dbReference type="Pfam" id="PF07702">
    <property type="entry name" value="UTRA"/>
    <property type="match status" value="1"/>
</dbReference>
<proteinExistence type="predicted"/>
<dbReference type="GO" id="GO:0003677">
    <property type="term" value="F:DNA binding"/>
    <property type="evidence" value="ECO:0007669"/>
    <property type="project" value="UniProtKB-UniRule"/>
</dbReference>
<evidence type="ECO:0000313" key="7">
    <source>
        <dbReference type="Proteomes" id="UP000242642"/>
    </source>
</evidence>
<dbReference type="GO" id="GO:0003700">
    <property type="term" value="F:DNA-binding transcription factor activity"/>
    <property type="evidence" value="ECO:0007669"/>
    <property type="project" value="UniProtKB-UniRule"/>
</dbReference>
<evidence type="ECO:0000256" key="1">
    <source>
        <dbReference type="ARBA" id="ARBA00023015"/>
    </source>
</evidence>
<dbReference type="InterPro" id="IPR000524">
    <property type="entry name" value="Tscrpt_reg_HTH_GntR"/>
</dbReference>
<evidence type="ECO:0000313" key="6">
    <source>
        <dbReference type="EMBL" id="SET03322.1"/>
    </source>
</evidence>
<gene>
    <name evidence="6" type="ORF">SAMN02583745_01192</name>
</gene>
<protein>
    <recommendedName>
        <fullName evidence="4">Trehalose operon repressor</fullName>
    </recommendedName>
</protein>
<dbReference type="InterPro" id="IPR028978">
    <property type="entry name" value="Chorismate_lyase_/UTRA_dom_sf"/>
</dbReference>
<dbReference type="PANTHER" id="PTHR44846">
    <property type="entry name" value="MANNOSYL-D-GLYCERATE TRANSPORT/METABOLISM SYSTEM REPRESSOR MNGR-RELATED"/>
    <property type="match status" value="1"/>
</dbReference>
<sequence>MKPKYQKIYDYLLEKIHRKHFRPGELLPSEGALMSEFEASRDTIRKTLNLLQTQGYIQKINGKGSVVLDKAPIELSFSGIRSFKEVALALPDTKIETKLITFQTKIDTTNILAIAEFLDKLKVQNTNGLLPKVTYVERLRCINEESIILDEDYLNAEIITDLTEKAAEDSLYSYIEDEMRLVIGYTHREITVIPATERDKSLLDMQQFDFLICVTSYTYLDDTRLFQFTRSKHRPDKFKFVDFARRK</sequence>
<dbReference type="Gene3D" id="1.10.10.10">
    <property type="entry name" value="Winged helix-like DNA-binding domain superfamily/Winged helix DNA-binding domain"/>
    <property type="match status" value="1"/>
</dbReference>
<dbReference type="SUPFAM" id="SSF46785">
    <property type="entry name" value="Winged helix' DNA-binding domain"/>
    <property type="match status" value="1"/>
</dbReference>
<feature type="domain" description="HTH gntR-type" evidence="5">
    <location>
        <begin position="2"/>
        <end position="70"/>
    </location>
</feature>
<dbReference type="SMART" id="SM00345">
    <property type="entry name" value="HTH_GNTR"/>
    <property type="match status" value="1"/>
</dbReference>
<keyword evidence="1" id="KW-0805">Transcription regulation</keyword>
<dbReference type="PROSITE" id="PS50949">
    <property type="entry name" value="HTH_GNTR"/>
    <property type="match status" value="1"/>
</dbReference>
<evidence type="ECO:0000256" key="2">
    <source>
        <dbReference type="ARBA" id="ARBA00023125"/>
    </source>
</evidence>
<dbReference type="InterPro" id="IPR036390">
    <property type="entry name" value="WH_DNA-bd_sf"/>
</dbReference>
<dbReference type="PRINTS" id="PR00035">
    <property type="entry name" value="HTHGNTR"/>
</dbReference>
<keyword evidence="2" id="KW-0238">DNA-binding</keyword>
<dbReference type="Pfam" id="PF00392">
    <property type="entry name" value="GntR"/>
    <property type="match status" value="1"/>
</dbReference>
<organism evidence="6 7">
    <name type="scientific">Thorsellia anophelis DSM 18579</name>
    <dbReference type="NCBI Taxonomy" id="1123402"/>
    <lineage>
        <taxon>Bacteria</taxon>
        <taxon>Pseudomonadati</taxon>
        <taxon>Pseudomonadota</taxon>
        <taxon>Gammaproteobacteria</taxon>
        <taxon>Enterobacterales</taxon>
        <taxon>Thorselliaceae</taxon>
        <taxon>Thorsellia</taxon>
    </lineage>
</organism>
<evidence type="ECO:0000256" key="3">
    <source>
        <dbReference type="ARBA" id="ARBA00023163"/>
    </source>
</evidence>
<evidence type="ECO:0000256" key="4">
    <source>
        <dbReference type="NCBIfam" id="TIGR02404"/>
    </source>
</evidence>
<name>A0A1I0B966_9GAMM</name>
<dbReference type="Proteomes" id="UP000242642">
    <property type="component" value="Unassembled WGS sequence"/>
</dbReference>
<dbReference type="AlphaFoldDB" id="A0A1I0B966"/>
<dbReference type="InterPro" id="IPR050679">
    <property type="entry name" value="Bact_HTH_transcr_reg"/>
</dbReference>
<dbReference type="RefSeq" id="WP_093318582.1">
    <property type="nucleotide sequence ID" value="NZ_FOHV01000007.1"/>
</dbReference>
<keyword evidence="7" id="KW-1185">Reference proteome</keyword>
<dbReference type="SMART" id="SM00866">
    <property type="entry name" value="UTRA"/>
    <property type="match status" value="1"/>
</dbReference>
<accession>A0A1I0B966</accession>
<dbReference type="PANTHER" id="PTHR44846:SF12">
    <property type="entry name" value="HTH-TYPE TRANSCRIPTIONAL REGULATOR TRER"/>
    <property type="match status" value="1"/>
</dbReference>
<dbReference type="SUPFAM" id="SSF64288">
    <property type="entry name" value="Chorismate lyase-like"/>
    <property type="match status" value="1"/>
</dbReference>
<dbReference type="CDD" id="cd07377">
    <property type="entry name" value="WHTH_GntR"/>
    <property type="match status" value="1"/>
</dbReference>
<dbReference type="NCBIfam" id="TIGR02404">
    <property type="entry name" value="trehalos_R_Bsub"/>
    <property type="match status" value="1"/>
</dbReference>
<reference evidence="7" key="1">
    <citation type="submission" date="2016-10" db="EMBL/GenBank/DDBJ databases">
        <authorList>
            <person name="Varghese N."/>
            <person name="Submissions S."/>
        </authorList>
    </citation>
    <scope>NUCLEOTIDE SEQUENCE [LARGE SCALE GENOMIC DNA]</scope>
    <source>
        <strain evidence="7">DSM 18579</strain>
    </source>
</reference>
<dbReference type="Gene3D" id="3.40.1410.10">
    <property type="entry name" value="Chorismate lyase-like"/>
    <property type="match status" value="1"/>
</dbReference>
<dbReference type="InterPro" id="IPR036388">
    <property type="entry name" value="WH-like_DNA-bd_sf"/>
</dbReference>
<dbReference type="InterPro" id="IPR012770">
    <property type="entry name" value="TreR"/>
</dbReference>
<dbReference type="OrthoDB" id="6504920at2"/>
<dbReference type="STRING" id="1123402.SAMN02583745_01192"/>
<dbReference type="GO" id="GO:0045892">
    <property type="term" value="P:negative regulation of DNA-templated transcription"/>
    <property type="evidence" value="ECO:0007669"/>
    <property type="project" value="TreeGrafter"/>
</dbReference>